<dbReference type="STRING" id="1094466.KQS_05430"/>
<protein>
    <recommendedName>
        <fullName evidence="4">Amino acid permease</fullName>
    </recommendedName>
</protein>
<accession>H8XV82</accession>
<dbReference type="Proteomes" id="UP000007599">
    <property type="component" value="Chromosome I"/>
</dbReference>
<reference evidence="3" key="2">
    <citation type="submission" date="2012-03" db="EMBL/GenBank/DDBJ databases">
        <title>Complete genome sequence of Flavobacterium indicum GPTSA100-9T, isolated from warm spring water.</title>
        <authorList>
            <person name="Barbier P."/>
            <person name="Houel A."/>
            <person name="Loux V."/>
            <person name="Poulain J."/>
            <person name="Bernardet J.-F."/>
            <person name="Touchon M."/>
            <person name="Duchaud E."/>
        </authorList>
    </citation>
    <scope>NUCLEOTIDE SEQUENCE [LARGE SCALE GENOMIC DNA]</scope>
    <source>
        <strain evidence="3">DSM 17447 / CIP 109464 / GPTSA100-9</strain>
    </source>
</reference>
<dbReference type="InterPro" id="IPR024294">
    <property type="entry name" value="DUF3810"/>
</dbReference>
<keyword evidence="1" id="KW-1133">Transmembrane helix</keyword>
<reference evidence="2 3" key="1">
    <citation type="journal article" date="2012" name="J. Bacteriol.">
        <title>Complete Genome Sequence of Flavobacterium indicum GPSTA100-9T, Isolated from Warm Spring Water.</title>
        <authorList>
            <person name="Barbier P."/>
            <person name="Houel A."/>
            <person name="Loux V."/>
            <person name="Poulain J."/>
            <person name="Bernardet J.F."/>
            <person name="Touchon M."/>
            <person name="Duchaud E."/>
        </authorList>
    </citation>
    <scope>NUCLEOTIDE SEQUENCE [LARGE SCALE GENOMIC DNA]</scope>
    <source>
        <strain evidence="3">DSM 17447 / CIP 109464 / GPTSA100-9</strain>
    </source>
</reference>
<dbReference type="HOGENOM" id="CLU_052630_0_0_10"/>
<dbReference type="PATRIC" id="fig|1094466.5.peg.1066"/>
<evidence type="ECO:0000256" key="1">
    <source>
        <dbReference type="SAM" id="Phobius"/>
    </source>
</evidence>
<keyword evidence="3" id="KW-1185">Reference proteome</keyword>
<dbReference type="Pfam" id="PF12725">
    <property type="entry name" value="DUF3810"/>
    <property type="match status" value="1"/>
</dbReference>
<evidence type="ECO:0000313" key="3">
    <source>
        <dbReference type="Proteomes" id="UP000007599"/>
    </source>
</evidence>
<keyword evidence="1" id="KW-0812">Transmembrane</keyword>
<evidence type="ECO:0008006" key="4">
    <source>
        <dbReference type="Google" id="ProtNLM"/>
    </source>
</evidence>
<organism evidence="2 3">
    <name type="scientific">Flavobacterium indicum (strain DSM 17447 / CIP 109464 / GPTSA100-9)</name>
    <dbReference type="NCBI Taxonomy" id="1094466"/>
    <lineage>
        <taxon>Bacteria</taxon>
        <taxon>Pseudomonadati</taxon>
        <taxon>Bacteroidota</taxon>
        <taxon>Flavobacteriia</taxon>
        <taxon>Flavobacteriales</taxon>
        <taxon>Flavobacteriaceae</taxon>
        <taxon>Flavobacterium</taxon>
    </lineage>
</organism>
<dbReference type="EMBL" id="HE774682">
    <property type="protein sequence ID" value="CCG53052.1"/>
    <property type="molecule type" value="Genomic_DNA"/>
</dbReference>
<dbReference type="eggNOG" id="ENOG502Z7T3">
    <property type="taxonomic scope" value="Bacteria"/>
</dbReference>
<dbReference type="OrthoDB" id="1048788at2"/>
<feature type="transmembrane region" description="Helical" evidence="1">
    <location>
        <begin position="89"/>
        <end position="109"/>
    </location>
</feature>
<dbReference type="AlphaFoldDB" id="H8XV82"/>
<keyword evidence="1" id="KW-0472">Membrane</keyword>
<feature type="transmembrane region" description="Helical" evidence="1">
    <location>
        <begin position="46"/>
        <end position="68"/>
    </location>
</feature>
<evidence type="ECO:0000313" key="2">
    <source>
        <dbReference type="EMBL" id="CCG53052.1"/>
    </source>
</evidence>
<sequence>MKRKYFLPVFLLFQILLVKILAFFPGFIENYYSRGLYPVLSRSFRFLLGWIPFSVGDLLYFLLIFFILKWIWKSRQGFFTNWKANGLTILRFLSVLYFLFHVLWGFNYYRTPLHEKLQIDKEYSYQQLLQLTHQLVVKTNALQKQIEKDTTKAVFYAYSEAEMYALAPKGYNKLTTRFPDFKYSNSSIKSSLLSLPLSYMGFGGYLNPFTNEAQVNDRKPKYTSPLTISHEMGHQMGIASESECNFIGFMAAISHDDLYFQYSAYSFALNYCLYNLEMMKEGSSLSFKSLINKGVLQNFKESKRFWQQHQTPINDFFEYFYDHFLKLNQQKDGMESYSKFVGLLLNYNLKKQVI</sequence>
<gene>
    <name evidence="2" type="ordered locus">KQS_05430</name>
</gene>
<proteinExistence type="predicted"/>
<dbReference type="KEGG" id="fin:KQS_05430"/>
<name>H8XV82_FLAIG</name>